<feature type="compositionally biased region" description="Polar residues" evidence="1">
    <location>
        <begin position="252"/>
        <end position="262"/>
    </location>
</feature>
<evidence type="ECO:0000313" key="2">
    <source>
        <dbReference type="EMBL" id="GGI12620.1"/>
    </source>
</evidence>
<dbReference type="Proteomes" id="UP000619536">
    <property type="component" value="Unassembled WGS sequence"/>
</dbReference>
<evidence type="ECO:0000256" key="1">
    <source>
        <dbReference type="SAM" id="MobiDB-lite"/>
    </source>
</evidence>
<feature type="compositionally biased region" description="Low complexity" evidence="1">
    <location>
        <begin position="31"/>
        <end position="46"/>
    </location>
</feature>
<sequence length="272" mass="29564">MGFFGFGRKAKKEQAALDDEHAGEVAEQETAETTQDTADNANAANADDVRGQDCGPWDVDDDNIPNYDDYLDIGALYLPYLDGISLRLKVNQDDGSVVGANVSVNGASLELEAFAAPKSQGLWDGVRADLLAANPEAEEVDGTFGKELMLPVHVGKHTVMTRVVGIDGPRWMLRGIFSGEAVHDGEMKDTFDQYFKDVVVERGEEPLAPRDLLPMHGPITPSQRRKLAQAQAAEQESEDATIPGQPDGPLTPMQQVETQTTLKRGPLFSEVR</sequence>
<comment type="caution">
    <text evidence="2">The sequence shown here is derived from an EMBL/GenBank/DDBJ whole genome shotgun (WGS) entry which is preliminary data.</text>
</comment>
<gene>
    <name evidence="2" type="ORF">GCM10007377_01870</name>
</gene>
<protein>
    <recommendedName>
        <fullName evidence="4">DUF3710 domain-containing protein</fullName>
    </recommendedName>
</protein>
<dbReference type="InterPro" id="IPR022183">
    <property type="entry name" value="DUF3710"/>
</dbReference>
<keyword evidence="3" id="KW-1185">Reference proteome</keyword>
<name>A0A8J3EV17_9BIFI</name>
<reference evidence="2" key="1">
    <citation type="journal article" date="2014" name="Int. J. Syst. Evol. Microbiol.">
        <title>Complete genome sequence of Corynebacterium casei LMG S-19264T (=DSM 44701T), isolated from a smear-ripened cheese.</title>
        <authorList>
            <consortium name="US DOE Joint Genome Institute (JGI-PGF)"/>
            <person name="Walter F."/>
            <person name="Albersmeier A."/>
            <person name="Kalinowski J."/>
            <person name="Ruckert C."/>
        </authorList>
    </citation>
    <scope>NUCLEOTIDE SEQUENCE</scope>
    <source>
        <strain evidence="2">CCM 8606</strain>
    </source>
</reference>
<feature type="region of interest" description="Disordered" evidence="1">
    <location>
        <begin position="1"/>
        <end position="54"/>
    </location>
</feature>
<evidence type="ECO:0008006" key="4">
    <source>
        <dbReference type="Google" id="ProtNLM"/>
    </source>
</evidence>
<dbReference type="RefSeq" id="WP_188354956.1">
    <property type="nucleotide sequence ID" value="NZ_BMDH01000001.1"/>
</dbReference>
<dbReference type="Pfam" id="PF12502">
    <property type="entry name" value="DUF3710"/>
    <property type="match status" value="1"/>
</dbReference>
<organism evidence="2 3">
    <name type="scientific">Galliscardovia ingluviei</name>
    <dbReference type="NCBI Taxonomy" id="1769422"/>
    <lineage>
        <taxon>Bacteria</taxon>
        <taxon>Bacillati</taxon>
        <taxon>Actinomycetota</taxon>
        <taxon>Actinomycetes</taxon>
        <taxon>Bifidobacteriales</taxon>
        <taxon>Bifidobacteriaceae</taxon>
        <taxon>Galliscardovia</taxon>
    </lineage>
</organism>
<dbReference type="AlphaFoldDB" id="A0A8J3EV17"/>
<proteinExistence type="predicted"/>
<dbReference type="EMBL" id="BMDH01000001">
    <property type="protein sequence ID" value="GGI12620.1"/>
    <property type="molecule type" value="Genomic_DNA"/>
</dbReference>
<evidence type="ECO:0000313" key="3">
    <source>
        <dbReference type="Proteomes" id="UP000619536"/>
    </source>
</evidence>
<feature type="compositionally biased region" description="Basic and acidic residues" evidence="1">
    <location>
        <begin position="12"/>
        <end position="24"/>
    </location>
</feature>
<reference evidence="2" key="2">
    <citation type="submission" date="2020-09" db="EMBL/GenBank/DDBJ databases">
        <authorList>
            <person name="Sun Q."/>
            <person name="Sedlacek I."/>
        </authorList>
    </citation>
    <scope>NUCLEOTIDE SEQUENCE</scope>
    <source>
        <strain evidence="2">CCM 8606</strain>
    </source>
</reference>
<feature type="region of interest" description="Disordered" evidence="1">
    <location>
        <begin position="208"/>
        <end position="272"/>
    </location>
</feature>
<accession>A0A8J3EV17</accession>